<proteinExistence type="predicted"/>
<evidence type="ECO:0000313" key="3">
    <source>
        <dbReference type="Proteomes" id="UP000789901"/>
    </source>
</evidence>
<feature type="region of interest" description="Disordered" evidence="1">
    <location>
        <begin position="51"/>
        <end position="70"/>
    </location>
</feature>
<dbReference type="Proteomes" id="UP000789901">
    <property type="component" value="Unassembled WGS sequence"/>
</dbReference>
<protein>
    <submittedName>
        <fullName evidence="2">8041_t:CDS:1</fullName>
    </submittedName>
</protein>
<sequence>MEDIYYTSKNDNKLYQEVQKCKTTPVKASRNDNTKSNEKWHLKASKVTIPKRQNHQKRRNHKTDNEEKKFLNKKKDKKAAMKLYQHKPSNDDEIILVKVSK</sequence>
<name>A0ABN7VPP8_GIGMA</name>
<accession>A0ABN7VPP8</accession>
<dbReference type="EMBL" id="CAJVQB010019349">
    <property type="protein sequence ID" value="CAG8790839.1"/>
    <property type="molecule type" value="Genomic_DNA"/>
</dbReference>
<keyword evidence="3" id="KW-1185">Reference proteome</keyword>
<gene>
    <name evidence="2" type="ORF">GMARGA_LOCUS21206</name>
</gene>
<comment type="caution">
    <text evidence="2">The sequence shown here is derived from an EMBL/GenBank/DDBJ whole genome shotgun (WGS) entry which is preliminary data.</text>
</comment>
<organism evidence="2 3">
    <name type="scientific">Gigaspora margarita</name>
    <dbReference type="NCBI Taxonomy" id="4874"/>
    <lineage>
        <taxon>Eukaryota</taxon>
        <taxon>Fungi</taxon>
        <taxon>Fungi incertae sedis</taxon>
        <taxon>Mucoromycota</taxon>
        <taxon>Glomeromycotina</taxon>
        <taxon>Glomeromycetes</taxon>
        <taxon>Diversisporales</taxon>
        <taxon>Gigasporaceae</taxon>
        <taxon>Gigaspora</taxon>
    </lineage>
</organism>
<evidence type="ECO:0000256" key="1">
    <source>
        <dbReference type="SAM" id="MobiDB-lite"/>
    </source>
</evidence>
<reference evidence="2 3" key="1">
    <citation type="submission" date="2021-06" db="EMBL/GenBank/DDBJ databases">
        <authorList>
            <person name="Kallberg Y."/>
            <person name="Tangrot J."/>
            <person name="Rosling A."/>
        </authorList>
    </citation>
    <scope>NUCLEOTIDE SEQUENCE [LARGE SCALE GENOMIC DNA]</scope>
    <source>
        <strain evidence="2 3">120-4 pot B 10/14</strain>
    </source>
</reference>
<feature type="compositionally biased region" description="Basic residues" evidence="1">
    <location>
        <begin position="52"/>
        <end position="61"/>
    </location>
</feature>
<evidence type="ECO:0000313" key="2">
    <source>
        <dbReference type="EMBL" id="CAG8790839.1"/>
    </source>
</evidence>